<name>A0A5D4NLZ7_9BACI</name>
<proteinExistence type="inferred from homology"/>
<dbReference type="HAMAP" id="MF_00506">
    <property type="entry name" value="UPF0180"/>
    <property type="match status" value="1"/>
</dbReference>
<dbReference type="NCBIfam" id="NF002845">
    <property type="entry name" value="PRK03094.1"/>
    <property type="match status" value="1"/>
</dbReference>
<evidence type="ECO:0000313" key="2">
    <source>
        <dbReference type="EMBL" id="TYS14518.1"/>
    </source>
</evidence>
<dbReference type="RefSeq" id="WP_148941605.1">
    <property type="nucleotide sequence ID" value="NZ_JBNILZ010000004.1"/>
</dbReference>
<organism evidence="2 3">
    <name type="scientific">Rossellomorea vietnamensis</name>
    <dbReference type="NCBI Taxonomy" id="218284"/>
    <lineage>
        <taxon>Bacteria</taxon>
        <taxon>Bacillati</taxon>
        <taxon>Bacillota</taxon>
        <taxon>Bacilli</taxon>
        <taxon>Bacillales</taxon>
        <taxon>Bacillaceae</taxon>
        <taxon>Rossellomorea</taxon>
    </lineage>
</organism>
<reference evidence="2 3" key="1">
    <citation type="submission" date="2019-08" db="EMBL/GenBank/DDBJ databases">
        <title>Bacillus genomes from the desert of Cuatro Cienegas, Coahuila.</title>
        <authorList>
            <person name="Olmedo-Alvarez G."/>
        </authorList>
    </citation>
    <scope>NUCLEOTIDE SEQUENCE [LARGE SCALE GENOMIC DNA]</scope>
    <source>
        <strain evidence="2 3">CH34_1T</strain>
    </source>
</reference>
<dbReference type="Proteomes" id="UP000322267">
    <property type="component" value="Unassembled WGS sequence"/>
</dbReference>
<dbReference type="EMBL" id="VTEI01000013">
    <property type="protein sequence ID" value="TYS14518.1"/>
    <property type="molecule type" value="Genomic_DNA"/>
</dbReference>
<protein>
    <recommendedName>
        <fullName evidence="1">UPF0180 protein FZC78_18750</fullName>
    </recommendedName>
</protein>
<gene>
    <name evidence="2" type="ORF">FZC78_18750</name>
</gene>
<dbReference type="OrthoDB" id="1708042at2"/>
<evidence type="ECO:0000256" key="1">
    <source>
        <dbReference type="HAMAP-Rule" id="MF_00506"/>
    </source>
</evidence>
<sequence>MSRRIGVEESLQNVVQALREKGHDVVELKQETDAQGCDCCVLTGLDSNVMGIANVVTQGSVIEANGLSADEVCQQVESKLQY</sequence>
<evidence type="ECO:0000313" key="3">
    <source>
        <dbReference type="Proteomes" id="UP000322267"/>
    </source>
</evidence>
<comment type="caution">
    <text evidence="2">The sequence shown here is derived from an EMBL/GenBank/DDBJ whole genome shotgun (WGS) entry which is preliminary data.</text>
</comment>
<dbReference type="AlphaFoldDB" id="A0A5D4NLZ7"/>
<accession>A0A5D4NLZ7</accession>
<dbReference type="InterPro" id="IPR005370">
    <property type="entry name" value="UPF0180"/>
</dbReference>
<dbReference type="Pfam" id="PF03698">
    <property type="entry name" value="UPF0180"/>
    <property type="match status" value="1"/>
</dbReference>
<comment type="similarity">
    <text evidence="1">Belongs to the UPF0180 family.</text>
</comment>